<name>A0ABP9C1G1_9FLAO</name>
<dbReference type="InterPro" id="IPR026444">
    <property type="entry name" value="Secre_tail"/>
</dbReference>
<keyword evidence="1 2" id="KW-0732">Signal</keyword>
<keyword evidence="4" id="KW-1185">Reference proteome</keyword>
<evidence type="ECO:0000256" key="2">
    <source>
        <dbReference type="SAM" id="SignalP"/>
    </source>
</evidence>
<protein>
    <recommendedName>
        <fullName evidence="5">T9SS C-terminal target domain-containing protein</fullName>
    </recommendedName>
</protein>
<organism evidence="3 4">
    <name type="scientific">Litoribaculum gwangyangense</name>
    <dbReference type="NCBI Taxonomy" id="1130722"/>
    <lineage>
        <taxon>Bacteria</taxon>
        <taxon>Pseudomonadati</taxon>
        <taxon>Bacteroidota</taxon>
        <taxon>Flavobacteriia</taxon>
        <taxon>Flavobacteriales</taxon>
        <taxon>Flavobacteriaceae</taxon>
        <taxon>Litoribaculum</taxon>
    </lineage>
</organism>
<gene>
    <name evidence="3" type="ORF">GCM10023330_07160</name>
</gene>
<evidence type="ECO:0008006" key="5">
    <source>
        <dbReference type="Google" id="ProtNLM"/>
    </source>
</evidence>
<feature type="signal peptide" evidence="2">
    <location>
        <begin position="1"/>
        <end position="25"/>
    </location>
</feature>
<dbReference type="EMBL" id="BAABJW010000001">
    <property type="protein sequence ID" value="GAA4803549.1"/>
    <property type="molecule type" value="Genomic_DNA"/>
</dbReference>
<feature type="chain" id="PRO_5046218274" description="T9SS C-terminal target domain-containing protein" evidence="2">
    <location>
        <begin position="26"/>
        <end position="790"/>
    </location>
</feature>
<dbReference type="NCBIfam" id="TIGR04183">
    <property type="entry name" value="Por_Secre_tail"/>
    <property type="match status" value="1"/>
</dbReference>
<sequence>MKKITFSKYFTFLIALFGALNFGFGQTTLSAGDIVITGFNSDDPDEFTFVLLTDVSNTTSIKFTDNGWQSSGSFRSNEGIIEWTATSALSCGTEITITDGSPFSASIGNVTDDNQFQLSATGDQILAYQGADISPTFIYAINFDGTGWSNATTASTSALPTGLTNGTNAVNLGEIDNANYNCASVSGQSAILAGVSSSVNWILDNNRLASLGGCTYTCGTCVSTVTWNGTTWSATPDLTTEAIINGDYDSSIDGDLSACSLTVNTGFRLTVGNNSFVEIENDVVVDGELFVETSGNFVQNDALGTFTVNAGGLARVNKQTPPKDQWYYYTYWSSPVVNETIGSVFPDVDGDRRFWFNAANFIDNNGDDIDDFGNDWQYALAGATMTPGVGYAVTEARLFPSGLGASGTASFEGEFNTSDVPVTITSNPANTGTKWNLIGNPYPSAVNFVDFHTANSTVIDGAAYFWSQATPPDAGNSGNQQINFSKNDYAIYTVGSGAIQNDAFGNPPNGFIPSGQSFFIAGLTDGTVTFTNAMREKNALSNSQFFKNSTTKNNSTTFNRLWVNLTSNNGVFNQILVAYVDGATNAKDALAYDAPRLSINDLPAALYTSIEGIDTKFAIQGKATTSLNEDEVIKLGFATNINVETTYTLTLAQFEGDFLTNNPVYLKDNLLNKVHNLSASDYTFTSDVGEFNSRFEVLFSQASLSTDEFALNSKSLKIVELEDDRVQFTTTEDLSIKNINIYDLLGRQLYTFKGNSDSEIYSLSNISNSIYIAKVELSNGAVITKKAIKK</sequence>
<proteinExistence type="predicted"/>
<evidence type="ECO:0000256" key="1">
    <source>
        <dbReference type="ARBA" id="ARBA00022729"/>
    </source>
</evidence>
<dbReference type="Proteomes" id="UP001501433">
    <property type="component" value="Unassembled WGS sequence"/>
</dbReference>
<comment type="caution">
    <text evidence="3">The sequence shown here is derived from an EMBL/GenBank/DDBJ whole genome shotgun (WGS) entry which is preliminary data.</text>
</comment>
<evidence type="ECO:0000313" key="4">
    <source>
        <dbReference type="Proteomes" id="UP001501433"/>
    </source>
</evidence>
<accession>A0ABP9C1G1</accession>
<reference evidence="4" key="1">
    <citation type="journal article" date="2019" name="Int. J. Syst. Evol. Microbiol.">
        <title>The Global Catalogue of Microorganisms (GCM) 10K type strain sequencing project: providing services to taxonomists for standard genome sequencing and annotation.</title>
        <authorList>
            <consortium name="The Broad Institute Genomics Platform"/>
            <consortium name="The Broad Institute Genome Sequencing Center for Infectious Disease"/>
            <person name="Wu L."/>
            <person name="Ma J."/>
        </authorList>
    </citation>
    <scope>NUCLEOTIDE SEQUENCE [LARGE SCALE GENOMIC DNA]</scope>
    <source>
        <strain evidence="4">JCM 18325</strain>
    </source>
</reference>
<dbReference type="RefSeq" id="WP_345275561.1">
    <property type="nucleotide sequence ID" value="NZ_BAABJW010000001.1"/>
</dbReference>
<evidence type="ECO:0000313" key="3">
    <source>
        <dbReference type="EMBL" id="GAA4803549.1"/>
    </source>
</evidence>